<keyword evidence="16" id="KW-1185">Reference proteome</keyword>
<dbReference type="PROSITE" id="PS51257">
    <property type="entry name" value="PROKAR_LIPOPROTEIN"/>
    <property type="match status" value="1"/>
</dbReference>
<dbReference type="GO" id="GO:0005886">
    <property type="term" value="C:plasma membrane"/>
    <property type="evidence" value="ECO:0007669"/>
    <property type="project" value="UniProtKB-SubCell"/>
</dbReference>
<dbReference type="Pfam" id="PF01153">
    <property type="entry name" value="Glypican"/>
    <property type="match status" value="1"/>
</dbReference>
<feature type="compositionally biased region" description="Polar residues" evidence="13">
    <location>
        <begin position="525"/>
        <end position="534"/>
    </location>
</feature>
<evidence type="ECO:0000256" key="7">
    <source>
        <dbReference type="ARBA" id="ARBA00023136"/>
    </source>
</evidence>
<dbReference type="InterPro" id="IPR001863">
    <property type="entry name" value="Glypican"/>
</dbReference>
<evidence type="ECO:0000256" key="3">
    <source>
        <dbReference type="ARBA" id="ARBA00022475"/>
    </source>
</evidence>
<reference evidence="15" key="1">
    <citation type="submission" date="2021-12" db="EMBL/GenBank/DDBJ databases">
        <authorList>
            <person name="King R."/>
        </authorList>
    </citation>
    <scope>NUCLEOTIDE SEQUENCE</scope>
</reference>
<keyword evidence="6 12" id="KW-0654">Proteoglycan</keyword>
<protein>
    <recommendedName>
        <fullName evidence="17">Division abnormally delayed protein</fullName>
    </recommendedName>
</protein>
<comment type="subcellular location">
    <subcellularLocation>
        <location evidence="1 12">Cell membrane</location>
        <topology evidence="1 12">Lipid-anchor</topology>
        <topology evidence="1 12">GPI-anchor</topology>
    </subcellularLocation>
</comment>
<gene>
    <name evidence="15" type="ORF">DIATSA_LOCUS1015</name>
</gene>
<dbReference type="PANTHER" id="PTHR10822:SF29">
    <property type="entry name" value="DIVISION ABNORMALLY DELAYED PROTEIN"/>
    <property type="match status" value="1"/>
</dbReference>
<keyword evidence="4 12" id="KW-0336">GPI-anchor</keyword>
<comment type="function">
    <text evidence="12">Cell surface proteoglycan.</text>
</comment>
<evidence type="ECO:0000256" key="11">
    <source>
        <dbReference type="RuleBase" id="RU003518"/>
    </source>
</evidence>
<evidence type="ECO:0000313" key="16">
    <source>
        <dbReference type="Proteomes" id="UP001153714"/>
    </source>
</evidence>
<name>A0A9N9QT96_9NEOP</name>
<evidence type="ECO:0000256" key="9">
    <source>
        <dbReference type="ARBA" id="ARBA00023207"/>
    </source>
</evidence>
<evidence type="ECO:0000256" key="12">
    <source>
        <dbReference type="RuleBase" id="RU003519"/>
    </source>
</evidence>
<evidence type="ECO:0000256" key="2">
    <source>
        <dbReference type="ARBA" id="ARBA00010260"/>
    </source>
</evidence>
<feature type="chain" id="PRO_5040412125" description="Division abnormally delayed protein" evidence="14">
    <location>
        <begin position="20"/>
        <end position="560"/>
    </location>
</feature>
<keyword evidence="10 12" id="KW-0449">Lipoprotein</keyword>
<accession>A0A9N9QT96</accession>
<keyword evidence="8" id="KW-0325">Glycoprotein</keyword>
<keyword evidence="7 12" id="KW-0472">Membrane</keyword>
<evidence type="ECO:0000313" key="15">
    <source>
        <dbReference type="EMBL" id="CAG9782779.1"/>
    </source>
</evidence>
<organism evidence="15 16">
    <name type="scientific">Diatraea saccharalis</name>
    <name type="common">sugarcane borer</name>
    <dbReference type="NCBI Taxonomy" id="40085"/>
    <lineage>
        <taxon>Eukaryota</taxon>
        <taxon>Metazoa</taxon>
        <taxon>Ecdysozoa</taxon>
        <taxon>Arthropoda</taxon>
        <taxon>Hexapoda</taxon>
        <taxon>Insecta</taxon>
        <taxon>Pterygota</taxon>
        <taxon>Neoptera</taxon>
        <taxon>Endopterygota</taxon>
        <taxon>Lepidoptera</taxon>
        <taxon>Glossata</taxon>
        <taxon>Ditrysia</taxon>
        <taxon>Pyraloidea</taxon>
        <taxon>Crambidae</taxon>
        <taxon>Crambinae</taxon>
        <taxon>Diatraea</taxon>
    </lineage>
</organism>
<dbReference type="GO" id="GO:0098552">
    <property type="term" value="C:side of membrane"/>
    <property type="evidence" value="ECO:0007669"/>
    <property type="project" value="UniProtKB-KW"/>
</dbReference>
<keyword evidence="3" id="KW-1003">Cell membrane</keyword>
<dbReference type="GO" id="GO:0090263">
    <property type="term" value="P:positive regulation of canonical Wnt signaling pathway"/>
    <property type="evidence" value="ECO:0007669"/>
    <property type="project" value="TreeGrafter"/>
</dbReference>
<evidence type="ECO:0000256" key="8">
    <source>
        <dbReference type="ARBA" id="ARBA00023180"/>
    </source>
</evidence>
<evidence type="ECO:0000256" key="14">
    <source>
        <dbReference type="SAM" id="SignalP"/>
    </source>
</evidence>
<reference evidence="15" key="2">
    <citation type="submission" date="2022-10" db="EMBL/GenBank/DDBJ databases">
        <authorList>
            <consortium name="ENA_rothamsted_submissions"/>
            <consortium name="culmorum"/>
            <person name="King R."/>
        </authorList>
    </citation>
    <scope>NUCLEOTIDE SEQUENCE</scope>
</reference>
<evidence type="ECO:0000256" key="10">
    <source>
        <dbReference type="ARBA" id="ARBA00023288"/>
    </source>
</evidence>
<keyword evidence="9 12" id="KW-0357">Heparan sulfate</keyword>
<evidence type="ECO:0000256" key="1">
    <source>
        <dbReference type="ARBA" id="ARBA00004609"/>
    </source>
</evidence>
<dbReference type="OrthoDB" id="6380619at2759"/>
<dbReference type="GO" id="GO:0016477">
    <property type="term" value="P:cell migration"/>
    <property type="evidence" value="ECO:0007669"/>
    <property type="project" value="TreeGrafter"/>
</dbReference>
<dbReference type="GO" id="GO:1905475">
    <property type="term" value="P:regulation of protein localization to membrane"/>
    <property type="evidence" value="ECO:0007669"/>
    <property type="project" value="TreeGrafter"/>
</dbReference>
<evidence type="ECO:0000256" key="6">
    <source>
        <dbReference type="ARBA" id="ARBA00022974"/>
    </source>
</evidence>
<dbReference type="EMBL" id="OU893341">
    <property type="protein sequence ID" value="CAG9782779.1"/>
    <property type="molecule type" value="Genomic_DNA"/>
</dbReference>
<evidence type="ECO:0000256" key="13">
    <source>
        <dbReference type="SAM" id="MobiDB-lite"/>
    </source>
</evidence>
<feature type="region of interest" description="Disordered" evidence="13">
    <location>
        <begin position="342"/>
        <end position="364"/>
    </location>
</feature>
<evidence type="ECO:0008006" key="17">
    <source>
        <dbReference type="Google" id="ProtNLM"/>
    </source>
</evidence>
<comment type="similarity">
    <text evidence="2 11">Belongs to the glypican family.</text>
</comment>
<evidence type="ECO:0000256" key="5">
    <source>
        <dbReference type="ARBA" id="ARBA00022729"/>
    </source>
</evidence>
<dbReference type="PANTHER" id="PTHR10822">
    <property type="entry name" value="GLYPICAN"/>
    <property type="match status" value="1"/>
</dbReference>
<feature type="region of interest" description="Disordered" evidence="13">
    <location>
        <begin position="477"/>
        <end position="534"/>
    </location>
</feature>
<feature type="signal peptide" evidence="14">
    <location>
        <begin position="1"/>
        <end position="19"/>
    </location>
</feature>
<evidence type="ECO:0000256" key="4">
    <source>
        <dbReference type="ARBA" id="ARBA00022622"/>
    </source>
</evidence>
<dbReference type="GO" id="GO:0009986">
    <property type="term" value="C:cell surface"/>
    <property type="evidence" value="ECO:0007669"/>
    <property type="project" value="TreeGrafter"/>
</dbReference>
<dbReference type="Proteomes" id="UP001153714">
    <property type="component" value="Chromosome 10"/>
</dbReference>
<keyword evidence="5 14" id="KW-0732">Signal</keyword>
<sequence length="560" mass="60997">MKFLVVVIVSVVCAGAAAAAVASSCAHAEEFFLRHNASADDGRETGPICGGQCCGRGREAQLRAALRKNAEHRFKTTITPLMELLLSTRRTLQEHLIELSRESQNKTAGLFLQVYREHAVRAHAPLTNLYDDIRTLLRMESNTEELGSRPPKDLADSSRKFFREIFPVTYQSVLKLEAKQFTPEYEECLKAAYDAVLPFGDIPKQMGSSLSRSLEAARVILKVLAAGASALNASERVLVSTDEECYDKILRVHGCSYCRGYDVKPCKIYCLNVARGCIGSLVAELDAPWDSYTEGLELLTKPDADVALRDLETQVSKAIMYAYALENHAILESKVRQECGTPATFDLPSQPSTPHPPAARRNSLRAPPPYTELLHFAASLARNKRLFAKMTDQLCEAENEDDAQCWNGDSVGKYTKVLVASASVSDQKYNPEVTVANRDHDHAAVAALRNRFLQARQLLMTSALKSAAPAAEAFMQGDEAGEEGSGSGKNYDSDEGNDDTFYDQGSGDTGSGMEGSRSFPGGEPTFTSTVPGTSYATTSRPVLTAILSVALMSAARYCLT</sequence>
<dbReference type="GO" id="GO:0005576">
    <property type="term" value="C:extracellular region"/>
    <property type="evidence" value="ECO:0007669"/>
    <property type="project" value="TreeGrafter"/>
</dbReference>
<dbReference type="AlphaFoldDB" id="A0A9N9QT96"/>
<proteinExistence type="inferred from homology"/>